<dbReference type="EMBL" id="CM056744">
    <property type="protein sequence ID" value="KAJ8668495.1"/>
    <property type="molecule type" value="Genomic_DNA"/>
</dbReference>
<keyword evidence="2" id="KW-1185">Reference proteome</keyword>
<reference evidence="1" key="1">
    <citation type="submission" date="2023-04" db="EMBL/GenBank/DDBJ databases">
        <title>A chromosome-level genome assembly of the parasitoid wasp Eretmocerus hayati.</title>
        <authorList>
            <person name="Zhong Y."/>
            <person name="Liu S."/>
            <person name="Liu Y."/>
        </authorList>
    </citation>
    <scope>NUCLEOTIDE SEQUENCE</scope>
    <source>
        <strain evidence="1">ZJU_SS_LIU_2023</strain>
    </source>
</reference>
<evidence type="ECO:0000313" key="2">
    <source>
        <dbReference type="Proteomes" id="UP001239111"/>
    </source>
</evidence>
<comment type="caution">
    <text evidence="1">The sequence shown here is derived from an EMBL/GenBank/DDBJ whole genome shotgun (WGS) entry which is preliminary data.</text>
</comment>
<accession>A0ACC2NBG9</accession>
<sequence>SQEGRTKRVKRLSNSVRIEPSHFPYMIFIEYFEKPHCAGALVDEQYFIAAAHCFCHGGGEAVSNLKNFTVVAGSRNLADTNSGIRTGVKKVGCHPNFDHSPEWEWVINDIAVIRVKEPFKLSDSIKPIKLPAPHQEYPAGTQFVVTGYGSTVFNGPHSNYLRVSLKNSISQEQCKKLMPDSYQGLTTLCTKSGHGSGVCDYDNGSPLIKVTETEKIIVGVVSTGNLYSCGESPDIYTKVSQYIDFIRAQMLFV</sequence>
<dbReference type="Proteomes" id="UP001239111">
    <property type="component" value="Chromosome 4"/>
</dbReference>
<feature type="non-terminal residue" evidence="1">
    <location>
        <position position="1"/>
    </location>
</feature>
<evidence type="ECO:0000313" key="1">
    <source>
        <dbReference type="EMBL" id="KAJ8668495.1"/>
    </source>
</evidence>
<name>A0ACC2NBG9_9HYME</name>
<organism evidence="1 2">
    <name type="scientific">Eretmocerus hayati</name>
    <dbReference type="NCBI Taxonomy" id="131215"/>
    <lineage>
        <taxon>Eukaryota</taxon>
        <taxon>Metazoa</taxon>
        <taxon>Ecdysozoa</taxon>
        <taxon>Arthropoda</taxon>
        <taxon>Hexapoda</taxon>
        <taxon>Insecta</taxon>
        <taxon>Pterygota</taxon>
        <taxon>Neoptera</taxon>
        <taxon>Endopterygota</taxon>
        <taxon>Hymenoptera</taxon>
        <taxon>Apocrita</taxon>
        <taxon>Proctotrupomorpha</taxon>
        <taxon>Chalcidoidea</taxon>
        <taxon>Aphelinidae</taxon>
        <taxon>Aphelininae</taxon>
        <taxon>Eretmocerus</taxon>
    </lineage>
</organism>
<protein>
    <submittedName>
        <fullName evidence="1">Uncharacterized protein</fullName>
    </submittedName>
</protein>
<proteinExistence type="predicted"/>
<gene>
    <name evidence="1" type="ORF">QAD02_010158</name>
</gene>